<keyword evidence="2 5" id="KW-0479">Metal-binding</keyword>
<dbReference type="GO" id="GO:0010436">
    <property type="term" value="F:carotenoid dioxygenase activity"/>
    <property type="evidence" value="ECO:0007669"/>
    <property type="project" value="TreeGrafter"/>
</dbReference>
<evidence type="ECO:0000256" key="7">
    <source>
        <dbReference type="SAM" id="MobiDB-lite"/>
    </source>
</evidence>
<feature type="binding site" evidence="5">
    <location>
        <position position="496"/>
    </location>
    <ligand>
        <name>Fe cation</name>
        <dbReference type="ChEBI" id="CHEBI:24875"/>
        <note>catalytic</note>
    </ligand>
</feature>
<evidence type="ECO:0000256" key="6">
    <source>
        <dbReference type="RuleBase" id="RU364048"/>
    </source>
</evidence>
<comment type="cofactor">
    <cofactor evidence="5 6">
        <name>Fe(2+)</name>
        <dbReference type="ChEBI" id="CHEBI:29033"/>
    </cofactor>
    <text evidence="5 6">Binds 1 Fe(2+) ion per subunit.</text>
</comment>
<dbReference type="OrthoDB" id="6636843at2"/>
<dbReference type="InterPro" id="IPR004294">
    <property type="entry name" value="Carotenoid_Oase"/>
</dbReference>
<evidence type="ECO:0000256" key="5">
    <source>
        <dbReference type="PIRSR" id="PIRSR604294-1"/>
    </source>
</evidence>
<evidence type="ECO:0000256" key="1">
    <source>
        <dbReference type="ARBA" id="ARBA00006787"/>
    </source>
</evidence>
<gene>
    <name evidence="8" type="ORF">SAMN02745193_00162</name>
</gene>
<evidence type="ECO:0000256" key="2">
    <source>
        <dbReference type="ARBA" id="ARBA00022723"/>
    </source>
</evidence>
<dbReference type="EC" id="1.13.11.-" evidence="6"/>
<dbReference type="STRING" id="198312.SAMN02745193_00162"/>
<dbReference type="GO" id="GO:0016121">
    <property type="term" value="P:carotene catabolic process"/>
    <property type="evidence" value="ECO:0007669"/>
    <property type="project" value="TreeGrafter"/>
</dbReference>
<evidence type="ECO:0000313" key="9">
    <source>
        <dbReference type="Proteomes" id="UP000184391"/>
    </source>
</evidence>
<organism evidence="8 9">
    <name type="scientific">Erythrobacter sanguineus</name>
    <dbReference type="NCBI Taxonomy" id="198312"/>
    <lineage>
        <taxon>Bacteria</taxon>
        <taxon>Pseudomonadati</taxon>
        <taxon>Pseudomonadota</taxon>
        <taxon>Alphaproteobacteria</taxon>
        <taxon>Sphingomonadales</taxon>
        <taxon>Erythrobacteraceae</taxon>
        <taxon>Erythrobacter/Porphyrobacter group</taxon>
        <taxon>Erythrobacter</taxon>
    </lineage>
</organism>
<keyword evidence="6 8" id="KW-0223">Dioxygenase</keyword>
<keyword evidence="3 6" id="KW-0560">Oxidoreductase</keyword>
<sequence>MQITRHPPVKTTLEPSNHPYLTGAWTPLHEEVDVAELEVIEGAIPVDIDGIYLRNTENQVHQPLGRHHPFDGDAMIHQVNISGGKASYRNRFVRTHCFEAEQIAGQSLWGGLMDPAGTSKRPGFGAHGGLKDTGSTDIIVHAGTAYATLYQCGEAWMLDPVTLASRGKAPWVPLDGISAHPKVDEATGEMMFFNYSKYAPFMHYGVVDRTGRLVHYVPVPLPGPRLPHDMAITKNWSILNDMPLYWDKDLLDSNIHAARLHQGVPTRFALIPRHGQPEDIRWFEASPTYVLHWTNAYEDGDEVVLEGYHQAKPMPDPLEEMGRYSHMMAYVDEHSFQSRLHRWRFNLKTGETREERLSDCIVEFGMINPRYAMTKSRYVWSTTTRPGWFLFNGYVRHDTETGEEQVYRLPEGVYASESPMIPRKPSSSEAIGQQKTPSSSEATGRQGPSEDSGYLVTFLIDENTGTSQCAILDASDVTKGPICRLALPHKICSGTHSVWVEHDQLRSDAAFHAQGLQAVASR</sequence>
<proteinExistence type="inferred from homology"/>
<dbReference type="PANTHER" id="PTHR10543">
    <property type="entry name" value="BETA-CAROTENE DIOXYGENASE"/>
    <property type="match status" value="1"/>
</dbReference>
<evidence type="ECO:0000256" key="3">
    <source>
        <dbReference type="ARBA" id="ARBA00023002"/>
    </source>
</evidence>
<feature type="region of interest" description="Disordered" evidence="7">
    <location>
        <begin position="417"/>
        <end position="451"/>
    </location>
</feature>
<evidence type="ECO:0000256" key="4">
    <source>
        <dbReference type="ARBA" id="ARBA00023004"/>
    </source>
</evidence>
<feature type="binding site" evidence="5">
    <location>
        <position position="180"/>
    </location>
    <ligand>
        <name>Fe cation</name>
        <dbReference type="ChEBI" id="CHEBI:24875"/>
        <note>catalytic</note>
    </ligand>
</feature>
<dbReference type="AlphaFoldDB" id="A0A1M7RQS1"/>
<protein>
    <recommendedName>
        <fullName evidence="6">Dioxygenase</fullName>
        <ecNumber evidence="6">1.13.11.-</ecNumber>
    </recommendedName>
</protein>
<dbReference type="PANTHER" id="PTHR10543:SF89">
    <property type="entry name" value="CAROTENOID 9,10(9',10')-CLEAVAGE DIOXYGENASE 1"/>
    <property type="match status" value="1"/>
</dbReference>
<comment type="similarity">
    <text evidence="1 6">Belongs to the carotenoid oxygenase family.</text>
</comment>
<keyword evidence="4 5" id="KW-0408">Iron</keyword>
<accession>A0A1M7RQS1</accession>
<feature type="binding site" evidence="5">
    <location>
        <position position="228"/>
    </location>
    <ligand>
        <name>Fe cation</name>
        <dbReference type="ChEBI" id="CHEBI:24875"/>
        <note>catalytic</note>
    </ligand>
</feature>
<keyword evidence="9" id="KW-1185">Reference proteome</keyword>
<feature type="compositionally biased region" description="Polar residues" evidence="7">
    <location>
        <begin position="425"/>
        <end position="443"/>
    </location>
</feature>
<reference evidence="9" key="1">
    <citation type="submission" date="2016-12" db="EMBL/GenBank/DDBJ databases">
        <authorList>
            <person name="Varghese N."/>
            <person name="Submissions S."/>
        </authorList>
    </citation>
    <scope>NUCLEOTIDE SEQUENCE [LARGE SCALE GENOMIC DNA]</scope>
    <source>
        <strain evidence="9">DSM 11032</strain>
    </source>
</reference>
<evidence type="ECO:0000313" key="8">
    <source>
        <dbReference type="EMBL" id="SHN48456.1"/>
    </source>
</evidence>
<dbReference type="GO" id="GO:0046872">
    <property type="term" value="F:metal ion binding"/>
    <property type="evidence" value="ECO:0007669"/>
    <property type="project" value="UniProtKB-KW"/>
</dbReference>
<feature type="binding site" evidence="5">
    <location>
        <position position="292"/>
    </location>
    <ligand>
        <name>Fe cation</name>
        <dbReference type="ChEBI" id="CHEBI:24875"/>
        <note>catalytic</note>
    </ligand>
</feature>
<dbReference type="RefSeq" id="WP_072672760.1">
    <property type="nucleotide sequence ID" value="NZ_FRDF01000001.1"/>
</dbReference>
<dbReference type="Pfam" id="PF03055">
    <property type="entry name" value="RPE65"/>
    <property type="match status" value="1"/>
</dbReference>
<dbReference type="EMBL" id="FRDF01000001">
    <property type="protein sequence ID" value="SHN48456.1"/>
    <property type="molecule type" value="Genomic_DNA"/>
</dbReference>
<name>A0A1M7RQS1_9SPHN</name>
<dbReference type="Proteomes" id="UP000184391">
    <property type="component" value="Unassembled WGS sequence"/>
</dbReference>